<dbReference type="UniPathway" id="UPA00219"/>
<dbReference type="InterPro" id="IPR050979">
    <property type="entry name" value="LD-transpeptidase"/>
</dbReference>
<evidence type="ECO:0000256" key="2">
    <source>
        <dbReference type="ARBA" id="ARBA00005992"/>
    </source>
</evidence>
<keyword evidence="8 9" id="KW-0961">Cell wall biogenesis/degradation</keyword>
<evidence type="ECO:0000313" key="11">
    <source>
        <dbReference type="EMBL" id="HFC92636.1"/>
    </source>
</evidence>
<accession>A0A7V2T3G6</accession>
<dbReference type="GO" id="GO:0008360">
    <property type="term" value="P:regulation of cell shape"/>
    <property type="evidence" value="ECO:0007669"/>
    <property type="project" value="UniProtKB-UniRule"/>
</dbReference>
<comment type="caution">
    <text evidence="11">The sequence shown here is derived from an EMBL/GenBank/DDBJ whole genome shotgun (WGS) entry which is preliminary data.</text>
</comment>
<reference evidence="11" key="1">
    <citation type="journal article" date="2020" name="mSystems">
        <title>Genome- and Community-Level Interaction Insights into Carbon Utilization and Element Cycling Functions of Hydrothermarchaeota in Hydrothermal Sediment.</title>
        <authorList>
            <person name="Zhou Z."/>
            <person name="Liu Y."/>
            <person name="Xu W."/>
            <person name="Pan J."/>
            <person name="Luo Z.H."/>
            <person name="Li M."/>
        </authorList>
    </citation>
    <scope>NUCLEOTIDE SEQUENCE [LARGE SCALE GENOMIC DNA]</scope>
    <source>
        <strain evidence="11">HyVt-493</strain>
    </source>
</reference>
<dbReference type="Pfam" id="PF03734">
    <property type="entry name" value="YkuD"/>
    <property type="match status" value="1"/>
</dbReference>
<dbReference type="Gene3D" id="2.40.440.10">
    <property type="entry name" value="L,D-transpeptidase catalytic domain-like"/>
    <property type="match status" value="1"/>
</dbReference>
<comment type="pathway">
    <text evidence="1 9">Cell wall biogenesis; peptidoglycan biosynthesis.</text>
</comment>
<sequence length="173" mass="19188">MDDLAQRFSQYSSEYVVIIHASEQKQYLLHNGMIIKQYIISTSEYGLGSKAGSDKTPLGVHIVKQKYGNNAKIGTIFRARANTGRVAKILTEVGKRSKADNVTTRILWLSGLEKGKNKGGKVDSHRRYIYIHGTDEEGRLGSPASHGCIRMNNQDVIDLYQTIPVGTLVVILP</sequence>
<dbReference type="SUPFAM" id="SSF141523">
    <property type="entry name" value="L,D-transpeptidase catalytic domain-like"/>
    <property type="match status" value="1"/>
</dbReference>
<dbReference type="GO" id="GO:0018104">
    <property type="term" value="P:peptidoglycan-protein cross-linking"/>
    <property type="evidence" value="ECO:0007669"/>
    <property type="project" value="TreeGrafter"/>
</dbReference>
<dbReference type="InterPro" id="IPR005490">
    <property type="entry name" value="LD_TPept_cat_dom"/>
</dbReference>
<keyword evidence="7 9" id="KW-0573">Peptidoglycan synthesis</keyword>
<evidence type="ECO:0000256" key="4">
    <source>
        <dbReference type="ARBA" id="ARBA00022679"/>
    </source>
</evidence>
<evidence type="ECO:0000256" key="7">
    <source>
        <dbReference type="ARBA" id="ARBA00022984"/>
    </source>
</evidence>
<evidence type="ECO:0000256" key="8">
    <source>
        <dbReference type="ARBA" id="ARBA00023316"/>
    </source>
</evidence>
<gene>
    <name evidence="11" type="ORF">ENJ51_07470</name>
</gene>
<evidence type="ECO:0000256" key="5">
    <source>
        <dbReference type="ARBA" id="ARBA00022801"/>
    </source>
</evidence>
<name>A0A7V2T3G6_LEUMU</name>
<dbReference type="GO" id="GO:0071555">
    <property type="term" value="P:cell wall organization"/>
    <property type="evidence" value="ECO:0007669"/>
    <property type="project" value="UniProtKB-UniRule"/>
</dbReference>
<organism evidence="11">
    <name type="scientific">Leucothrix mucor</name>
    <dbReference type="NCBI Taxonomy" id="45248"/>
    <lineage>
        <taxon>Bacteria</taxon>
        <taxon>Pseudomonadati</taxon>
        <taxon>Pseudomonadota</taxon>
        <taxon>Gammaproteobacteria</taxon>
        <taxon>Thiotrichales</taxon>
        <taxon>Thiotrichaceae</taxon>
        <taxon>Leucothrix</taxon>
    </lineage>
</organism>
<dbReference type="EMBL" id="DRMS01000278">
    <property type="protein sequence ID" value="HFC92636.1"/>
    <property type="molecule type" value="Genomic_DNA"/>
</dbReference>
<dbReference type="GO" id="GO:0071972">
    <property type="term" value="F:peptidoglycan L,D-transpeptidase activity"/>
    <property type="evidence" value="ECO:0007669"/>
    <property type="project" value="TreeGrafter"/>
</dbReference>
<keyword evidence="4" id="KW-0808">Transferase</keyword>
<dbReference type="GO" id="GO:0005576">
    <property type="term" value="C:extracellular region"/>
    <property type="evidence" value="ECO:0007669"/>
    <property type="project" value="TreeGrafter"/>
</dbReference>
<dbReference type="PANTHER" id="PTHR30582">
    <property type="entry name" value="L,D-TRANSPEPTIDASE"/>
    <property type="match status" value="1"/>
</dbReference>
<evidence type="ECO:0000259" key="10">
    <source>
        <dbReference type="PROSITE" id="PS52029"/>
    </source>
</evidence>
<keyword evidence="5" id="KW-0378">Hydrolase</keyword>
<keyword evidence="3" id="KW-0328">Glycosyltransferase</keyword>
<dbReference type="AlphaFoldDB" id="A0A7V2T3G6"/>
<dbReference type="CDD" id="cd16913">
    <property type="entry name" value="YkuD_like"/>
    <property type="match status" value="1"/>
</dbReference>
<feature type="domain" description="L,D-TPase catalytic" evidence="10">
    <location>
        <begin position="15"/>
        <end position="172"/>
    </location>
</feature>
<dbReference type="InterPro" id="IPR038063">
    <property type="entry name" value="Transpep_catalytic_dom"/>
</dbReference>
<evidence type="ECO:0000256" key="9">
    <source>
        <dbReference type="PROSITE-ProRule" id="PRU01373"/>
    </source>
</evidence>
<keyword evidence="6 9" id="KW-0133">Cell shape</keyword>
<proteinExistence type="inferred from homology"/>
<evidence type="ECO:0000256" key="6">
    <source>
        <dbReference type="ARBA" id="ARBA00022960"/>
    </source>
</evidence>
<feature type="active site" description="Nucleophile" evidence="9">
    <location>
        <position position="148"/>
    </location>
</feature>
<protein>
    <submittedName>
        <fullName evidence="11">L,D-transpeptidase</fullName>
    </submittedName>
</protein>
<evidence type="ECO:0000256" key="1">
    <source>
        <dbReference type="ARBA" id="ARBA00004752"/>
    </source>
</evidence>
<dbReference type="PANTHER" id="PTHR30582:SF24">
    <property type="entry name" value="L,D-TRANSPEPTIDASE ERFK_SRFK-RELATED"/>
    <property type="match status" value="1"/>
</dbReference>
<dbReference type="GO" id="GO:0016757">
    <property type="term" value="F:glycosyltransferase activity"/>
    <property type="evidence" value="ECO:0007669"/>
    <property type="project" value="UniProtKB-KW"/>
</dbReference>
<feature type="active site" description="Proton donor/acceptor" evidence="9">
    <location>
        <position position="132"/>
    </location>
</feature>
<dbReference type="PROSITE" id="PS52029">
    <property type="entry name" value="LD_TPASE"/>
    <property type="match status" value="1"/>
</dbReference>
<evidence type="ECO:0000256" key="3">
    <source>
        <dbReference type="ARBA" id="ARBA00022676"/>
    </source>
</evidence>
<comment type="similarity">
    <text evidence="2">Belongs to the YkuD family.</text>
</comment>
<dbReference type="Proteomes" id="UP000885750">
    <property type="component" value="Unassembled WGS sequence"/>
</dbReference>